<evidence type="ECO:0000313" key="2">
    <source>
        <dbReference type="Proteomes" id="UP001230207"/>
    </source>
</evidence>
<evidence type="ECO:0008006" key="3">
    <source>
        <dbReference type="Google" id="ProtNLM"/>
    </source>
</evidence>
<dbReference type="Proteomes" id="UP001230207">
    <property type="component" value="Unassembled WGS sequence"/>
</dbReference>
<keyword evidence="2" id="KW-1185">Reference proteome</keyword>
<dbReference type="EMBL" id="JAUSVF010000001">
    <property type="protein sequence ID" value="MDQ0319250.1"/>
    <property type="molecule type" value="Genomic_DNA"/>
</dbReference>
<accession>A0ABU0BP73</accession>
<gene>
    <name evidence="1" type="ORF">QO002_001388</name>
</gene>
<protein>
    <recommendedName>
        <fullName evidence="3">Anti-sigma factor NepR domain-containing protein</fullName>
    </recommendedName>
</protein>
<evidence type="ECO:0000313" key="1">
    <source>
        <dbReference type="EMBL" id="MDQ0319250.1"/>
    </source>
</evidence>
<proteinExistence type="predicted"/>
<reference evidence="1 2" key="1">
    <citation type="submission" date="2023-07" db="EMBL/GenBank/DDBJ databases">
        <title>Genomic Encyclopedia of Type Strains, Phase IV (KMG-IV): sequencing the most valuable type-strain genomes for metagenomic binning, comparative biology and taxonomic classification.</title>
        <authorList>
            <person name="Goeker M."/>
        </authorList>
    </citation>
    <scope>NUCLEOTIDE SEQUENCE [LARGE SCALE GENOMIC DNA]</scope>
    <source>
        <strain evidence="1 2">DSM 1112</strain>
    </source>
</reference>
<comment type="caution">
    <text evidence="1">The sequence shown here is derived from an EMBL/GenBank/DDBJ whole genome shotgun (WGS) entry which is preliminary data.</text>
</comment>
<name>A0ABU0BP73_9HYPH</name>
<sequence>MSFSEPRHCRRVVKANRKMKDRKMTVSTSNIWKSASASLRQPARMREKNLHIGNTLRDMYFDDSIPKTDGTFAQLLEELEMVENTSKERFRR</sequence>
<organism evidence="1 2">
    <name type="scientific">Pararhizobium capsulatum DSM 1112</name>
    <dbReference type="NCBI Taxonomy" id="1121113"/>
    <lineage>
        <taxon>Bacteria</taxon>
        <taxon>Pseudomonadati</taxon>
        <taxon>Pseudomonadota</taxon>
        <taxon>Alphaproteobacteria</taxon>
        <taxon>Hyphomicrobiales</taxon>
        <taxon>Rhizobiaceae</taxon>
        <taxon>Rhizobium/Agrobacterium group</taxon>
        <taxon>Pararhizobium</taxon>
    </lineage>
</organism>